<protein>
    <submittedName>
        <fullName evidence="1">Uncharacterized protein</fullName>
    </submittedName>
</protein>
<sequence>MSQKDRLAIGEKYKKEEEAKNMNIMVTMNIEEDKICAGFLSLKSGDAKSLVFSLRVTSIPLRFCSLLLGFLIRLCIDRIC</sequence>
<keyword evidence="2" id="KW-1185">Reference proteome</keyword>
<proteinExistence type="predicted"/>
<gene>
    <name evidence="1" type="ORF">LVIROSA_LOCUS39736</name>
</gene>
<dbReference type="EMBL" id="CAKMRJ010005748">
    <property type="protein sequence ID" value="CAH1454566.1"/>
    <property type="molecule type" value="Genomic_DNA"/>
</dbReference>
<evidence type="ECO:0000313" key="1">
    <source>
        <dbReference type="EMBL" id="CAH1454566.1"/>
    </source>
</evidence>
<organism evidence="1 2">
    <name type="scientific">Lactuca virosa</name>
    <dbReference type="NCBI Taxonomy" id="75947"/>
    <lineage>
        <taxon>Eukaryota</taxon>
        <taxon>Viridiplantae</taxon>
        <taxon>Streptophyta</taxon>
        <taxon>Embryophyta</taxon>
        <taxon>Tracheophyta</taxon>
        <taxon>Spermatophyta</taxon>
        <taxon>Magnoliopsida</taxon>
        <taxon>eudicotyledons</taxon>
        <taxon>Gunneridae</taxon>
        <taxon>Pentapetalae</taxon>
        <taxon>asterids</taxon>
        <taxon>campanulids</taxon>
        <taxon>Asterales</taxon>
        <taxon>Asteraceae</taxon>
        <taxon>Cichorioideae</taxon>
        <taxon>Cichorieae</taxon>
        <taxon>Lactucinae</taxon>
        <taxon>Lactuca</taxon>
    </lineage>
</organism>
<dbReference type="AlphaFoldDB" id="A0AAU9PY07"/>
<evidence type="ECO:0000313" key="2">
    <source>
        <dbReference type="Proteomes" id="UP001157418"/>
    </source>
</evidence>
<reference evidence="1 2" key="1">
    <citation type="submission" date="2022-01" db="EMBL/GenBank/DDBJ databases">
        <authorList>
            <person name="Xiong W."/>
            <person name="Schranz E."/>
        </authorList>
    </citation>
    <scope>NUCLEOTIDE SEQUENCE [LARGE SCALE GENOMIC DNA]</scope>
</reference>
<comment type="caution">
    <text evidence="1">The sequence shown here is derived from an EMBL/GenBank/DDBJ whole genome shotgun (WGS) entry which is preliminary data.</text>
</comment>
<dbReference type="Proteomes" id="UP001157418">
    <property type="component" value="Unassembled WGS sequence"/>
</dbReference>
<name>A0AAU9PY07_9ASTR</name>
<accession>A0AAU9PY07</accession>